<feature type="chain" id="PRO_5033036770" evidence="7">
    <location>
        <begin position="35"/>
        <end position="504"/>
    </location>
</feature>
<dbReference type="AlphaFoldDB" id="A0A843WDC1"/>
<dbReference type="Proteomes" id="UP000652761">
    <property type="component" value="Unassembled WGS sequence"/>
</dbReference>
<evidence type="ECO:0000313" key="12">
    <source>
        <dbReference type="Proteomes" id="UP000652761"/>
    </source>
</evidence>
<evidence type="ECO:0000256" key="3">
    <source>
        <dbReference type="ARBA" id="ARBA00022729"/>
    </source>
</evidence>
<dbReference type="GO" id="GO:0004252">
    <property type="term" value="F:serine-type endopeptidase activity"/>
    <property type="evidence" value="ECO:0007669"/>
    <property type="project" value="InterPro"/>
</dbReference>
<accession>A0A843WDC1</accession>
<dbReference type="InterPro" id="IPR036852">
    <property type="entry name" value="Peptidase_S8/S53_dom_sf"/>
</dbReference>
<feature type="domain" description="Inhibitor I9" evidence="10">
    <location>
        <begin position="58"/>
        <end position="130"/>
    </location>
</feature>
<dbReference type="InterPro" id="IPR000209">
    <property type="entry name" value="Peptidase_S8/S53_dom"/>
</dbReference>
<keyword evidence="5" id="KW-0720">Serine protease</keyword>
<feature type="domain" description="PA" evidence="9">
    <location>
        <begin position="376"/>
        <end position="428"/>
    </location>
</feature>
<comment type="similarity">
    <text evidence="1 6">Belongs to the peptidase S8 family.</text>
</comment>
<dbReference type="Gene3D" id="3.40.50.200">
    <property type="entry name" value="Peptidase S8/S53 domain"/>
    <property type="match status" value="1"/>
</dbReference>
<gene>
    <name evidence="11" type="ORF">Taro_033728</name>
</gene>
<evidence type="ECO:0000256" key="4">
    <source>
        <dbReference type="ARBA" id="ARBA00022801"/>
    </source>
</evidence>
<keyword evidence="3 7" id="KW-0732">Signal</keyword>
<dbReference type="PANTHER" id="PTHR10795">
    <property type="entry name" value="PROPROTEIN CONVERTASE SUBTILISIN/KEXIN"/>
    <property type="match status" value="1"/>
</dbReference>
<protein>
    <submittedName>
        <fullName evidence="11">Uncharacterized protein</fullName>
    </submittedName>
</protein>
<keyword evidence="2" id="KW-0645">Protease</keyword>
<evidence type="ECO:0000259" key="10">
    <source>
        <dbReference type="Pfam" id="PF05922"/>
    </source>
</evidence>
<dbReference type="InterPro" id="IPR010259">
    <property type="entry name" value="S8pro/Inhibitor_I9"/>
</dbReference>
<dbReference type="Gene3D" id="3.30.70.80">
    <property type="entry name" value="Peptidase S8 propeptide/proteinase inhibitor I9"/>
    <property type="match status" value="1"/>
</dbReference>
<dbReference type="EMBL" id="NMUH01002598">
    <property type="protein sequence ID" value="MQM00980.1"/>
    <property type="molecule type" value="Genomic_DNA"/>
</dbReference>
<dbReference type="PROSITE" id="PS51892">
    <property type="entry name" value="SUBTILASE"/>
    <property type="match status" value="1"/>
</dbReference>
<evidence type="ECO:0000259" key="9">
    <source>
        <dbReference type="Pfam" id="PF02225"/>
    </source>
</evidence>
<dbReference type="InterPro" id="IPR003137">
    <property type="entry name" value="PA_domain"/>
</dbReference>
<evidence type="ECO:0000313" key="11">
    <source>
        <dbReference type="EMBL" id="MQM00980.1"/>
    </source>
</evidence>
<evidence type="ECO:0000259" key="8">
    <source>
        <dbReference type="Pfam" id="PF00082"/>
    </source>
</evidence>
<dbReference type="GO" id="GO:0006508">
    <property type="term" value="P:proteolysis"/>
    <property type="evidence" value="ECO:0007669"/>
    <property type="project" value="UniProtKB-KW"/>
</dbReference>
<evidence type="ECO:0000256" key="1">
    <source>
        <dbReference type="ARBA" id="ARBA00011073"/>
    </source>
</evidence>
<proteinExistence type="inferred from homology"/>
<dbReference type="Pfam" id="PF05922">
    <property type="entry name" value="Inhibitor_I9"/>
    <property type="match status" value="1"/>
</dbReference>
<dbReference type="InterPro" id="IPR045051">
    <property type="entry name" value="SBT"/>
</dbReference>
<dbReference type="SUPFAM" id="SSF52743">
    <property type="entry name" value="Subtilisin-like"/>
    <property type="match status" value="1"/>
</dbReference>
<dbReference type="PRINTS" id="PR00723">
    <property type="entry name" value="SUBTILISIN"/>
</dbReference>
<dbReference type="Pfam" id="PF00082">
    <property type="entry name" value="Peptidase_S8"/>
    <property type="match status" value="1"/>
</dbReference>
<comment type="caution">
    <text evidence="6">Lacks conserved residue(s) required for the propagation of feature annotation.</text>
</comment>
<evidence type="ECO:0000256" key="5">
    <source>
        <dbReference type="ARBA" id="ARBA00022825"/>
    </source>
</evidence>
<keyword evidence="4" id="KW-0378">Hydrolase</keyword>
<evidence type="ECO:0000256" key="6">
    <source>
        <dbReference type="PROSITE-ProRule" id="PRU01240"/>
    </source>
</evidence>
<dbReference type="OrthoDB" id="784830at2759"/>
<feature type="signal peptide" evidence="7">
    <location>
        <begin position="1"/>
        <end position="34"/>
    </location>
</feature>
<feature type="domain" description="Peptidase S8/S53" evidence="8">
    <location>
        <begin position="164"/>
        <end position="353"/>
    </location>
</feature>
<name>A0A843WDC1_COLES</name>
<evidence type="ECO:0000256" key="7">
    <source>
        <dbReference type="SAM" id="SignalP"/>
    </source>
</evidence>
<evidence type="ECO:0000256" key="2">
    <source>
        <dbReference type="ARBA" id="ARBA00022670"/>
    </source>
</evidence>
<keyword evidence="12" id="KW-1185">Reference proteome</keyword>
<comment type="caution">
    <text evidence="11">The sequence shown here is derived from an EMBL/GenBank/DDBJ whole genome shotgun (WGS) entry which is preliminary data.</text>
</comment>
<dbReference type="InterPro" id="IPR015500">
    <property type="entry name" value="Peptidase_S8_subtilisin-rel"/>
</dbReference>
<dbReference type="InterPro" id="IPR037045">
    <property type="entry name" value="S8pro/Inhibitor_I9_sf"/>
</dbReference>
<sequence>MDQKQHRNVPITLVSSLFLWLCLHSSLLFHVCLGEGDQLLRVVSSDVDDDRNGRVQAFIVHVEKPEHMVLASAEDRAAWHRSFLPSPTLDSGEPRLIYSYEKAISGFAARLTAAEVQEMEGMDGFLHAHPAVPVQQLTTRSQQFMGLEEYSTVGGSLWDLTDQGDGMIIGVLDSGIDPTVPSFDDSNMTQKPLEWDRHPCQFKNTKYRCNKVIGAVAFDWKSSSPAFADEDNMHGTAVASCAVGSPVAGASYHGLAAGTALGAAPRAYIAVYKAKDSADCLAAFDQAINDRVDVFSVSQGDPRNQHFYEDALAIGALSAVENGIFVSMSAGNTGPSPGTVVNMAPWMLSVGASSIDRVVEAIIDLGDGTQVYVKECADPTMGGVDVQDKIVLCVASYVGYTNAPAVQNAVAAGAAAVVLMNPSTAPANTEFRIVGNTILLEFDAAKSGTTVHVSYDDSQTIQAYYYAAAGSGYDEPGQRHHQVHRDEAGGAVQSPGDVLLVEGT</sequence>
<reference evidence="11" key="1">
    <citation type="submission" date="2017-07" db="EMBL/GenBank/DDBJ databases">
        <title>Taro Niue Genome Assembly and Annotation.</title>
        <authorList>
            <person name="Atibalentja N."/>
            <person name="Keating K."/>
            <person name="Fields C.J."/>
        </authorList>
    </citation>
    <scope>NUCLEOTIDE SEQUENCE</scope>
    <source>
        <strain evidence="11">Niue_2</strain>
        <tissue evidence="11">Leaf</tissue>
    </source>
</reference>
<organism evidence="11 12">
    <name type="scientific">Colocasia esculenta</name>
    <name type="common">Wild taro</name>
    <name type="synonym">Arum esculentum</name>
    <dbReference type="NCBI Taxonomy" id="4460"/>
    <lineage>
        <taxon>Eukaryota</taxon>
        <taxon>Viridiplantae</taxon>
        <taxon>Streptophyta</taxon>
        <taxon>Embryophyta</taxon>
        <taxon>Tracheophyta</taxon>
        <taxon>Spermatophyta</taxon>
        <taxon>Magnoliopsida</taxon>
        <taxon>Liliopsida</taxon>
        <taxon>Araceae</taxon>
        <taxon>Aroideae</taxon>
        <taxon>Colocasieae</taxon>
        <taxon>Colocasia</taxon>
    </lineage>
</organism>
<dbReference type="Pfam" id="PF02225">
    <property type="entry name" value="PA"/>
    <property type="match status" value="1"/>
</dbReference>